<gene>
    <name evidence="2" type="ORF">ULMA_20830</name>
</gene>
<organism evidence="2 3">
    <name type="scientific">Patiriisocius marinus</name>
    <dbReference type="NCBI Taxonomy" id="1397112"/>
    <lineage>
        <taxon>Bacteria</taxon>
        <taxon>Pseudomonadati</taxon>
        <taxon>Bacteroidota</taxon>
        <taxon>Flavobacteriia</taxon>
        <taxon>Flavobacteriales</taxon>
        <taxon>Flavobacteriaceae</taxon>
        <taxon>Patiriisocius</taxon>
    </lineage>
</organism>
<evidence type="ECO:0000259" key="1">
    <source>
        <dbReference type="PROSITE" id="PS50995"/>
    </source>
</evidence>
<dbReference type="Proteomes" id="UP000326509">
    <property type="component" value="Unassembled WGS sequence"/>
</dbReference>
<dbReference type="SUPFAM" id="SSF46785">
    <property type="entry name" value="Winged helix' DNA-binding domain"/>
    <property type="match status" value="1"/>
</dbReference>
<dbReference type="PRINTS" id="PR00598">
    <property type="entry name" value="HTHMARR"/>
</dbReference>
<dbReference type="PANTHER" id="PTHR33164:SF43">
    <property type="entry name" value="HTH-TYPE TRANSCRIPTIONAL REPRESSOR YETL"/>
    <property type="match status" value="1"/>
</dbReference>
<protein>
    <recommendedName>
        <fullName evidence="1">HTH marR-type domain-containing protein</fullName>
    </recommendedName>
</protein>
<dbReference type="Pfam" id="PF01047">
    <property type="entry name" value="MarR"/>
    <property type="match status" value="1"/>
</dbReference>
<evidence type="ECO:0000313" key="3">
    <source>
        <dbReference type="Proteomes" id="UP000326509"/>
    </source>
</evidence>
<evidence type="ECO:0000313" key="2">
    <source>
        <dbReference type="EMBL" id="GER59975.1"/>
    </source>
</evidence>
<dbReference type="InterPro" id="IPR036390">
    <property type="entry name" value="WH_DNA-bd_sf"/>
</dbReference>
<dbReference type="PROSITE" id="PS50995">
    <property type="entry name" value="HTH_MARR_2"/>
    <property type="match status" value="1"/>
</dbReference>
<dbReference type="InterPro" id="IPR036388">
    <property type="entry name" value="WH-like_DNA-bd_sf"/>
</dbReference>
<name>A0A5J4IQA1_9FLAO</name>
<dbReference type="InterPro" id="IPR039422">
    <property type="entry name" value="MarR/SlyA-like"/>
</dbReference>
<feature type="domain" description="HTH marR-type" evidence="1">
    <location>
        <begin position="24"/>
        <end position="170"/>
    </location>
</feature>
<accession>A0A5J4IQA1</accession>
<dbReference type="SMART" id="SM00347">
    <property type="entry name" value="HTH_MARR"/>
    <property type="match status" value="1"/>
</dbReference>
<keyword evidence="3" id="KW-1185">Reference proteome</keyword>
<proteinExistence type="predicted"/>
<sequence>MRQKLKQTHTFVLTTVVYTNMGIEEEIKSDLSLRLETKTIINIIFTSRIIEEGLLSHIKQFDISAQQYNVLRILRGQKGAAANLSTVQERMVDKSSNTTRLIDKLIKKNFVKRQVCKKNRRKIELFITPQGLDVLETLDPITEENNKKQLANLTKEELNTLNTLLDKLRN</sequence>
<dbReference type="GO" id="GO:0003700">
    <property type="term" value="F:DNA-binding transcription factor activity"/>
    <property type="evidence" value="ECO:0007669"/>
    <property type="project" value="InterPro"/>
</dbReference>
<dbReference type="PANTHER" id="PTHR33164">
    <property type="entry name" value="TRANSCRIPTIONAL REGULATOR, MARR FAMILY"/>
    <property type="match status" value="1"/>
</dbReference>
<dbReference type="EMBL" id="BKCG01000005">
    <property type="protein sequence ID" value="GER59975.1"/>
    <property type="molecule type" value="Genomic_DNA"/>
</dbReference>
<dbReference type="Gene3D" id="1.10.10.10">
    <property type="entry name" value="Winged helix-like DNA-binding domain superfamily/Winged helix DNA-binding domain"/>
    <property type="match status" value="1"/>
</dbReference>
<dbReference type="InterPro" id="IPR000835">
    <property type="entry name" value="HTH_MarR-typ"/>
</dbReference>
<dbReference type="GO" id="GO:0006950">
    <property type="term" value="P:response to stress"/>
    <property type="evidence" value="ECO:0007669"/>
    <property type="project" value="TreeGrafter"/>
</dbReference>
<reference evidence="2 3" key="1">
    <citation type="submission" date="2019-08" db="EMBL/GenBank/DDBJ databases">
        <title>Draft genome sequence of Ulvibacter marinus type strain NBRC 109484.</title>
        <authorList>
            <person name="Kawano K."/>
            <person name="Ushijima N."/>
            <person name="Kihara M."/>
            <person name="Itoh H."/>
        </authorList>
    </citation>
    <scope>NUCLEOTIDE SEQUENCE [LARGE SCALE GENOMIC DNA]</scope>
    <source>
        <strain evidence="2 3">NBRC 109484</strain>
    </source>
</reference>
<dbReference type="AlphaFoldDB" id="A0A5J4IQA1"/>
<comment type="caution">
    <text evidence="2">The sequence shown here is derived from an EMBL/GenBank/DDBJ whole genome shotgun (WGS) entry which is preliminary data.</text>
</comment>